<reference evidence="4 5" key="1">
    <citation type="journal article" date="2011" name="J. Bacteriol.">
        <title>Complete genome sequence of the plant pathogen Ralstonia solanacearum strain Po82.</title>
        <authorList>
            <person name="Xu J."/>
            <person name="Zheng H.J."/>
            <person name="Liu L."/>
            <person name="Pan Z.C."/>
            <person name="Prior P."/>
            <person name="Tang B."/>
            <person name="Xu J.S."/>
            <person name="Zhang H."/>
            <person name="Tian Q."/>
            <person name="Zhang L.Q."/>
            <person name="Feng J."/>
        </authorList>
    </citation>
    <scope>NUCLEOTIDE SEQUENCE [LARGE SCALE GENOMIC DNA]</scope>
    <source>
        <strain evidence="5">Po82</strain>
    </source>
</reference>
<keyword evidence="4" id="KW-0614">Plasmid</keyword>
<dbReference type="Pfam" id="PF08274">
    <property type="entry name" value="Zn_Ribbon_YjdM"/>
    <property type="match status" value="1"/>
</dbReference>
<dbReference type="KEGG" id="rsn:RSPO_m00687"/>
<dbReference type="InterPro" id="IPR013987">
    <property type="entry name" value="YjdM_N"/>
</dbReference>
<dbReference type="EMBL" id="CP002820">
    <property type="protein sequence ID" value="AEG71325.1"/>
    <property type="molecule type" value="Genomic_DNA"/>
</dbReference>
<dbReference type="Pfam" id="PF03831">
    <property type="entry name" value="YjdM"/>
    <property type="match status" value="1"/>
</dbReference>
<evidence type="ECO:0000259" key="2">
    <source>
        <dbReference type="Pfam" id="PF03831"/>
    </source>
</evidence>
<evidence type="ECO:0000259" key="3">
    <source>
        <dbReference type="Pfam" id="PF08274"/>
    </source>
</evidence>
<dbReference type="PANTHER" id="PTHR30305">
    <property type="entry name" value="PROTEIN YJDM-RELATED"/>
    <property type="match status" value="1"/>
</dbReference>
<sequence>MTVAARFHAPCGRCAASCRAALYFRAFVAVTKHPGSLMSTLPPCPKCHSEFTYEDGGVYICPECAHEWSAQVTAPAETAGRVYRDSAGNVLQDGDTVTVIKDLKLKGSAGVIKMGTKVKNIRLVDSDHDIDCKIDGLGAMSLKSEFVRKV</sequence>
<dbReference type="InterPro" id="IPR004624">
    <property type="entry name" value="YjdM"/>
</dbReference>
<dbReference type="Proteomes" id="UP000007953">
    <property type="component" value="Plasmid megaplasmid"/>
</dbReference>
<protein>
    <submittedName>
        <fullName evidence="4">Phna protein alkylphosphonate uptake</fullName>
    </submittedName>
</protein>
<dbReference type="NCBIfam" id="TIGR00686">
    <property type="entry name" value="phnA"/>
    <property type="match status" value="1"/>
</dbReference>
<evidence type="ECO:0000313" key="4">
    <source>
        <dbReference type="EMBL" id="AEG71325.1"/>
    </source>
</evidence>
<dbReference type="InterPro" id="IPR013988">
    <property type="entry name" value="YjdM_C"/>
</dbReference>
<accession>F6G9V7</accession>
<geneLocation type="plasmid" evidence="5"/>
<dbReference type="PANTHER" id="PTHR30305:SF3">
    <property type="entry name" value="PROTEIN YJDM"/>
    <property type="match status" value="1"/>
</dbReference>
<proteinExistence type="inferred from homology"/>
<evidence type="ECO:0000313" key="5">
    <source>
        <dbReference type="Proteomes" id="UP000007953"/>
    </source>
</evidence>
<organism evidence="4 5">
    <name type="scientific">Ralstonia solanacearum (strain Po82)</name>
    <dbReference type="NCBI Taxonomy" id="1031711"/>
    <lineage>
        <taxon>Bacteria</taxon>
        <taxon>Pseudomonadati</taxon>
        <taxon>Pseudomonadota</taxon>
        <taxon>Betaproteobacteria</taxon>
        <taxon>Burkholderiales</taxon>
        <taxon>Burkholderiaceae</taxon>
        <taxon>Ralstonia</taxon>
        <taxon>Ralstonia solanacearum species complex</taxon>
    </lineage>
</organism>
<dbReference type="FunFam" id="2.30.30.40:FF:000013">
    <property type="entry name" value="Alkylphosphonate utilization protein PhnA"/>
    <property type="match status" value="1"/>
</dbReference>
<name>F6G9V7_RALS8</name>
<dbReference type="AlphaFoldDB" id="F6G9V7"/>
<dbReference type="SUPFAM" id="SSF82057">
    <property type="entry name" value="Prokaryotic SH3-related domain"/>
    <property type="match status" value="1"/>
</dbReference>
<dbReference type="HOGENOM" id="CLU_134486_0_1_4"/>
<evidence type="ECO:0000256" key="1">
    <source>
        <dbReference type="ARBA" id="ARBA00009248"/>
    </source>
</evidence>
<feature type="domain" description="Protein YjdM C-terminal" evidence="2">
    <location>
        <begin position="84"/>
        <end position="150"/>
    </location>
</feature>
<dbReference type="PATRIC" id="fig|1031711.3.peg.3907"/>
<feature type="domain" description="Protein YjdM N-terminal" evidence="3">
    <location>
        <begin position="40"/>
        <end position="69"/>
    </location>
</feature>
<comment type="similarity">
    <text evidence="1">Belongs to the YjdM family.</text>
</comment>
<gene>
    <name evidence="4" type="primary">phnA</name>
    <name evidence="4" type="ordered locus">RSPO_m00687</name>
</gene>
<dbReference type="Gene3D" id="2.20.25.10">
    <property type="match status" value="1"/>
</dbReference>
<dbReference type="SUPFAM" id="SSF57783">
    <property type="entry name" value="Zinc beta-ribbon"/>
    <property type="match status" value="1"/>
</dbReference>
<dbReference type="Gene3D" id="2.30.30.40">
    <property type="entry name" value="SH3 Domains"/>
    <property type="match status" value="1"/>
</dbReference>